<keyword evidence="7 10" id="KW-0472">Membrane</keyword>
<feature type="transmembrane region" description="Helical" evidence="10">
    <location>
        <begin position="158"/>
        <end position="183"/>
    </location>
</feature>
<evidence type="ECO:0000256" key="8">
    <source>
        <dbReference type="ARBA" id="ARBA00023170"/>
    </source>
</evidence>
<organism evidence="11 12">
    <name type="scientific">Jaapia argillacea MUCL 33604</name>
    <dbReference type="NCBI Taxonomy" id="933084"/>
    <lineage>
        <taxon>Eukaryota</taxon>
        <taxon>Fungi</taxon>
        <taxon>Dikarya</taxon>
        <taxon>Basidiomycota</taxon>
        <taxon>Agaricomycotina</taxon>
        <taxon>Agaricomycetes</taxon>
        <taxon>Agaricomycetidae</taxon>
        <taxon>Jaapiales</taxon>
        <taxon>Jaapiaceae</taxon>
        <taxon>Jaapia</taxon>
    </lineage>
</organism>
<feature type="transmembrane region" description="Helical" evidence="10">
    <location>
        <begin position="29"/>
        <end position="50"/>
    </location>
</feature>
<evidence type="ECO:0000256" key="10">
    <source>
        <dbReference type="SAM" id="Phobius"/>
    </source>
</evidence>
<keyword evidence="4 10" id="KW-0812">Transmembrane</keyword>
<dbReference type="InterPro" id="IPR001499">
    <property type="entry name" value="GPCR_STE3"/>
</dbReference>
<gene>
    <name evidence="11" type="ORF">JAAARDRAFT_141774</name>
</gene>
<keyword evidence="3" id="KW-0589">Pheromone response</keyword>
<accession>A0A067P6P4</accession>
<evidence type="ECO:0000256" key="5">
    <source>
        <dbReference type="ARBA" id="ARBA00022989"/>
    </source>
</evidence>
<feature type="transmembrane region" description="Helical" evidence="10">
    <location>
        <begin position="6"/>
        <end position="22"/>
    </location>
</feature>
<sequence>MRAELPTVSILCTLLLLPTLHWQWRTRDVAILSTITWLLACNLIHVINSIVWADNVVPRVPVWCDLTTKILLGAPVAIAGACLCICQRLEFIASMRELACNGNRKRRRTIMEFALCIVIPFVYMAFHTLVQNHRFDIIEDFGCEAAIYASAPAVILVWLPPILICITSLVYSILVLIHAYSLHSGFSRHIANRSRFTQSTFTRLLSMSMLQTFLLTWFFLTTLVLSAFRPWTSFKQVHSQMSTIAVAAESDLSVQEHIRVELVFWIIPVLSVIVFVFGVMGERAQQSIKSVVKDIRIRSRSLSLPIQ</sequence>
<dbReference type="InParanoid" id="A0A067P6P4"/>
<dbReference type="OrthoDB" id="2874149at2759"/>
<evidence type="ECO:0000256" key="1">
    <source>
        <dbReference type="ARBA" id="ARBA00004141"/>
    </source>
</evidence>
<evidence type="ECO:0000256" key="3">
    <source>
        <dbReference type="ARBA" id="ARBA00022507"/>
    </source>
</evidence>
<dbReference type="HOGENOM" id="CLU_027592_0_0_1"/>
<feature type="transmembrane region" description="Helical" evidence="10">
    <location>
        <begin position="110"/>
        <end position="130"/>
    </location>
</feature>
<evidence type="ECO:0000313" key="12">
    <source>
        <dbReference type="Proteomes" id="UP000027265"/>
    </source>
</evidence>
<dbReference type="FunCoup" id="A0A067P6P4">
    <property type="interactions" value="94"/>
</dbReference>
<evidence type="ECO:0000256" key="2">
    <source>
        <dbReference type="ARBA" id="ARBA00011085"/>
    </source>
</evidence>
<dbReference type="STRING" id="933084.A0A067P6P4"/>
<proteinExistence type="inferred from homology"/>
<comment type="similarity">
    <text evidence="2">Belongs to the G-protein coupled receptor 4 family.</text>
</comment>
<evidence type="ECO:0000256" key="9">
    <source>
        <dbReference type="ARBA" id="ARBA00023224"/>
    </source>
</evidence>
<dbReference type="PANTHER" id="PTHR28097:SF1">
    <property type="entry name" value="PHEROMONE A FACTOR RECEPTOR"/>
    <property type="match status" value="1"/>
</dbReference>
<dbReference type="GO" id="GO:0004932">
    <property type="term" value="F:mating-type factor pheromone receptor activity"/>
    <property type="evidence" value="ECO:0007669"/>
    <property type="project" value="InterPro"/>
</dbReference>
<reference evidence="12" key="1">
    <citation type="journal article" date="2014" name="Proc. Natl. Acad. Sci. U.S.A.">
        <title>Extensive sampling of basidiomycete genomes demonstrates inadequacy of the white-rot/brown-rot paradigm for wood decay fungi.</title>
        <authorList>
            <person name="Riley R."/>
            <person name="Salamov A.A."/>
            <person name="Brown D.W."/>
            <person name="Nagy L.G."/>
            <person name="Floudas D."/>
            <person name="Held B.W."/>
            <person name="Levasseur A."/>
            <person name="Lombard V."/>
            <person name="Morin E."/>
            <person name="Otillar R."/>
            <person name="Lindquist E.A."/>
            <person name="Sun H."/>
            <person name="LaButti K.M."/>
            <person name="Schmutz J."/>
            <person name="Jabbour D."/>
            <person name="Luo H."/>
            <person name="Baker S.E."/>
            <person name="Pisabarro A.G."/>
            <person name="Walton J.D."/>
            <person name="Blanchette R.A."/>
            <person name="Henrissat B."/>
            <person name="Martin F."/>
            <person name="Cullen D."/>
            <person name="Hibbett D.S."/>
            <person name="Grigoriev I.V."/>
        </authorList>
    </citation>
    <scope>NUCLEOTIDE SEQUENCE [LARGE SCALE GENOMIC DNA]</scope>
    <source>
        <strain evidence="12">MUCL 33604</strain>
    </source>
</reference>
<keyword evidence="12" id="KW-1185">Reference proteome</keyword>
<evidence type="ECO:0000256" key="6">
    <source>
        <dbReference type="ARBA" id="ARBA00023040"/>
    </source>
</evidence>
<dbReference type="Proteomes" id="UP000027265">
    <property type="component" value="Unassembled WGS sequence"/>
</dbReference>
<keyword evidence="6" id="KW-0297">G-protein coupled receptor</keyword>
<protein>
    <submittedName>
        <fullName evidence="11">Uncharacterized protein</fullName>
    </submittedName>
</protein>
<dbReference type="CDD" id="cd14966">
    <property type="entry name" value="7tmD_STE3"/>
    <property type="match status" value="1"/>
</dbReference>
<dbReference type="EMBL" id="KL197758">
    <property type="protein sequence ID" value="KDQ50573.1"/>
    <property type="molecule type" value="Genomic_DNA"/>
</dbReference>
<keyword evidence="5 10" id="KW-1133">Transmembrane helix</keyword>
<keyword evidence="8" id="KW-0675">Receptor</keyword>
<dbReference type="GO" id="GO:0005886">
    <property type="term" value="C:plasma membrane"/>
    <property type="evidence" value="ECO:0007669"/>
    <property type="project" value="TreeGrafter"/>
</dbReference>
<feature type="transmembrane region" description="Helical" evidence="10">
    <location>
        <begin position="70"/>
        <end position="89"/>
    </location>
</feature>
<evidence type="ECO:0000256" key="7">
    <source>
        <dbReference type="ARBA" id="ARBA00023136"/>
    </source>
</evidence>
<dbReference type="PANTHER" id="PTHR28097">
    <property type="entry name" value="PHEROMONE A FACTOR RECEPTOR"/>
    <property type="match status" value="1"/>
</dbReference>
<feature type="transmembrane region" description="Helical" evidence="10">
    <location>
        <begin position="262"/>
        <end position="280"/>
    </location>
</feature>
<dbReference type="GO" id="GO:0000750">
    <property type="term" value="P:pheromone-dependent signal transduction involved in conjugation with cellular fusion"/>
    <property type="evidence" value="ECO:0007669"/>
    <property type="project" value="TreeGrafter"/>
</dbReference>
<dbReference type="Pfam" id="PF02076">
    <property type="entry name" value="STE3"/>
    <property type="match status" value="1"/>
</dbReference>
<evidence type="ECO:0000313" key="11">
    <source>
        <dbReference type="EMBL" id="KDQ50573.1"/>
    </source>
</evidence>
<dbReference type="AlphaFoldDB" id="A0A067P6P4"/>
<keyword evidence="9" id="KW-0807">Transducer</keyword>
<feature type="transmembrane region" description="Helical" evidence="10">
    <location>
        <begin position="204"/>
        <end position="228"/>
    </location>
</feature>
<name>A0A067P6P4_9AGAM</name>
<dbReference type="PRINTS" id="PR00899">
    <property type="entry name" value="GPCRSTE3"/>
</dbReference>
<comment type="subcellular location">
    <subcellularLocation>
        <location evidence="1">Membrane</location>
        <topology evidence="1">Multi-pass membrane protein</topology>
    </subcellularLocation>
</comment>
<evidence type="ECO:0000256" key="4">
    <source>
        <dbReference type="ARBA" id="ARBA00022692"/>
    </source>
</evidence>